<dbReference type="PANTHER" id="PTHR44591">
    <property type="entry name" value="STRESS RESPONSE REGULATOR PROTEIN 1"/>
    <property type="match status" value="1"/>
</dbReference>
<name>A0A0R3LLD3_9BRAD</name>
<dbReference type="Gene3D" id="3.40.50.2300">
    <property type="match status" value="1"/>
</dbReference>
<comment type="caution">
    <text evidence="4">The sequence shown here is derived from an EMBL/GenBank/DDBJ whole genome shotgun (WGS) entry which is preliminary data.</text>
</comment>
<accession>A0A0R3LLD3</accession>
<protein>
    <submittedName>
        <fullName evidence="4">Transcriptional regulator</fullName>
    </submittedName>
</protein>
<evidence type="ECO:0000313" key="5">
    <source>
        <dbReference type="Proteomes" id="UP000051913"/>
    </source>
</evidence>
<dbReference type="Pfam" id="PF00072">
    <property type="entry name" value="Response_reg"/>
    <property type="match status" value="1"/>
</dbReference>
<dbReference type="PROSITE" id="PS50110">
    <property type="entry name" value="RESPONSE_REGULATORY"/>
    <property type="match status" value="1"/>
</dbReference>
<dbReference type="EMBL" id="LLXX01000142">
    <property type="protein sequence ID" value="KRR03314.1"/>
    <property type="molecule type" value="Genomic_DNA"/>
</dbReference>
<dbReference type="SMART" id="SM00448">
    <property type="entry name" value="REC"/>
    <property type="match status" value="1"/>
</dbReference>
<reference evidence="4 5" key="1">
    <citation type="submission" date="2014-03" db="EMBL/GenBank/DDBJ databases">
        <title>Bradyrhizobium valentinum sp. nov., isolated from effective nodules of Lupinus mariae-josephae, a lupine endemic of basic-lime soils in Eastern Spain.</title>
        <authorList>
            <person name="Duran D."/>
            <person name="Rey L."/>
            <person name="Navarro A."/>
            <person name="Busquets A."/>
            <person name="Imperial J."/>
            <person name="Ruiz-Argueso T."/>
        </authorList>
    </citation>
    <scope>NUCLEOTIDE SEQUENCE [LARGE SCALE GENOMIC DNA]</scope>
    <source>
        <strain evidence="4 5">LmjM3</strain>
    </source>
</reference>
<dbReference type="PANTHER" id="PTHR44591:SF21">
    <property type="entry name" value="TWO-COMPONENT RESPONSE REGULATOR"/>
    <property type="match status" value="1"/>
</dbReference>
<keyword evidence="5" id="KW-1185">Reference proteome</keyword>
<dbReference type="SUPFAM" id="SSF52172">
    <property type="entry name" value="CheY-like"/>
    <property type="match status" value="1"/>
</dbReference>
<keyword evidence="1 2" id="KW-0597">Phosphoprotein</keyword>
<evidence type="ECO:0000313" key="4">
    <source>
        <dbReference type="EMBL" id="KRR03314.1"/>
    </source>
</evidence>
<evidence type="ECO:0000256" key="2">
    <source>
        <dbReference type="PROSITE-ProRule" id="PRU00169"/>
    </source>
</evidence>
<dbReference type="Proteomes" id="UP000051913">
    <property type="component" value="Unassembled WGS sequence"/>
</dbReference>
<evidence type="ECO:0000259" key="3">
    <source>
        <dbReference type="PROSITE" id="PS50110"/>
    </source>
</evidence>
<organism evidence="4 5">
    <name type="scientific">Bradyrhizobium valentinum</name>
    <dbReference type="NCBI Taxonomy" id="1518501"/>
    <lineage>
        <taxon>Bacteria</taxon>
        <taxon>Pseudomonadati</taxon>
        <taxon>Pseudomonadota</taxon>
        <taxon>Alphaproteobacteria</taxon>
        <taxon>Hyphomicrobiales</taxon>
        <taxon>Nitrobacteraceae</taxon>
        <taxon>Bradyrhizobium</taxon>
    </lineage>
</organism>
<sequence>MSKPLILVIEDEYPVQGIVEDALTEGGFETDILSSAEEALTLFKSGSKNYKALVTDVSLKGRLSGWEVARQIREKDPAFPVVYMTGAAADDWASQGVPNSILLQKPFAPAQLVTAVSQLLNSASSNQSMAPPSASEAK</sequence>
<dbReference type="AlphaFoldDB" id="A0A0R3LLD3"/>
<feature type="domain" description="Response regulatory" evidence="3">
    <location>
        <begin position="5"/>
        <end position="120"/>
    </location>
</feature>
<dbReference type="GO" id="GO:0000160">
    <property type="term" value="P:phosphorelay signal transduction system"/>
    <property type="evidence" value="ECO:0007669"/>
    <property type="project" value="InterPro"/>
</dbReference>
<proteinExistence type="predicted"/>
<dbReference type="InterPro" id="IPR011006">
    <property type="entry name" value="CheY-like_superfamily"/>
</dbReference>
<dbReference type="InterPro" id="IPR050595">
    <property type="entry name" value="Bact_response_regulator"/>
</dbReference>
<dbReference type="InterPro" id="IPR001789">
    <property type="entry name" value="Sig_transdc_resp-reg_receiver"/>
</dbReference>
<feature type="modified residue" description="4-aspartylphosphate" evidence="2">
    <location>
        <position position="56"/>
    </location>
</feature>
<dbReference type="STRING" id="1518501.CQ10_41550"/>
<evidence type="ECO:0000256" key="1">
    <source>
        <dbReference type="ARBA" id="ARBA00022553"/>
    </source>
</evidence>
<gene>
    <name evidence="4" type="ORF">CP49_15095</name>
</gene>